<dbReference type="Proteomes" id="UP001055072">
    <property type="component" value="Unassembled WGS sequence"/>
</dbReference>
<protein>
    <submittedName>
        <fullName evidence="1">Uncharacterized protein</fullName>
    </submittedName>
</protein>
<name>A0ACB8ULE7_9APHY</name>
<comment type="caution">
    <text evidence="1">The sequence shown here is derived from an EMBL/GenBank/DDBJ whole genome shotgun (WGS) entry which is preliminary data.</text>
</comment>
<reference evidence="1" key="1">
    <citation type="journal article" date="2021" name="Environ. Microbiol.">
        <title>Gene family expansions and transcriptome signatures uncover fungal adaptations to wood decay.</title>
        <authorList>
            <person name="Hage H."/>
            <person name="Miyauchi S."/>
            <person name="Viragh M."/>
            <person name="Drula E."/>
            <person name="Min B."/>
            <person name="Chaduli D."/>
            <person name="Navarro D."/>
            <person name="Favel A."/>
            <person name="Norest M."/>
            <person name="Lesage-Meessen L."/>
            <person name="Balint B."/>
            <person name="Merenyi Z."/>
            <person name="de Eugenio L."/>
            <person name="Morin E."/>
            <person name="Martinez A.T."/>
            <person name="Baldrian P."/>
            <person name="Stursova M."/>
            <person name="Martinez M.J."/>
            <person name="Novotny C."/>
            <person name="Magnuson J.K."/>
            <person name="Spatafora J.W."/>
            <person name="Maurice S."/>
            <person name="Pangilinan J."/>
            <person name="Andreopoulos W."/>
            <person name="LaButti K."/>
            <person name="Hundley H."/>
            <person name="Na H."/>
            <person name="Kuo A."/>
            <person name="Barry K."/>
            <person name="Lipzen A."/>
            <person name="Henrissat B."/>
            <person name="Riley R."/>
            <person name="Ahrendt S."/>
            <person name="Nagy L.G."/>
            <person name="Grigoriev I.V."/>
            <person name="Martin F."/>
            <person name="Rosso M.N."/>
        </authorList>
    </citation>
    <scope>NUCLEOTIDE SEQUENCE</scope>
    <source>
        <strain evidence="1">CBS 384.51</strain>
    </source>
</reference>
<sequence>MLVRWPMSRAAAVLAAASLLVLLSCPAYAQDSSTASLTPSVSLSLTTATQTIQTTISSGRSSFPVSTVIPVVFNVTVTPTASSSAAPLASSSAPPDPRRLDTRIDPGFGVLGAILILTGIPSAFLGHKNRWTSFFLIGFYTLSLVCLCLILRFGVLQAVNPPSTTLRGLFVLACTVAGIAGGGVTIFFWKATKYFIGAWGGLAFGLWIQCFRDGGLIHPVGFRWIMYLGCAVVGFILCTINPIHYYIIIVSTAFVGATAFMLGVDCFSTAGVKEFYIWNLGFDSLFSRYQQLHIQFPVSQTMEIELGLLGAVAIMGIALQLRILKILQRKLSEIKAEHARLDEEQVVRAADRFATMNEEKAEWEHDHPTLGKHGRQDSTMSSTLLKDTETAVGSPDVDEKRHSTLSLAGISPRPRYLSGVSSLMGSTPVDGRQSPGAIPALDLGVNLESDVPRNYLADGKDSEGNDIPRPRYSSGAMSLMTDLEDLKEKERLLNEIQTIRKSLDLLKSETPAPSTSGESRRQSFSSRRTLSHDFGAIPLVGPSSSRPQTTDPRARVHSMDLLNRESVASVIDRPTSVPLQGDAGWEAYVADRRLFTPPSGITALIPTSPLPLLSPTPRAALSPAITEALLHRQQRETSIAFGRLSPVPGSTAEQQSSPISPKEKKHAPRVRSPEDLPIALRPQSHVKSNSQESYAPGIILPPHHRNVVSPPPQSRPDPARVLSFEELDVRHREHLRQLQQPVTEAEREHAEILAARSRWERAKEFEKQAVTKRQAERAAAVNKQVKEQEKQRKSTDVVRQSINLNDDPKTRGHQRSLSADILAAAQPREMSRSSRRYSMMKVEDWQKHQLEDTEIGRRPRERPSGSQQKRESSAGKHSAVPFPEVIHQRPSREGKQTPGRDPVN</sequence>
<evidence type="ECO:0000313" key="2">
    <source>
        <dbReference type="Proteomes" id="UP001055072"/>
    </source>
</evidence>
<evidence type="ECO:0000313" key="1">
    <source>
        <dbReference type="EMBL" id="KAI0094952.1"/>
    </source>
</evidence>
<proteinExistence type="predicted"/>
<dbReference type="EMBL" id="MU274900">
    <property type="protein sequence ID" value="KAI0094952.1"/>
    <property type="molecule type" value="Genomic_DNA"/>
</dbReference>
<gene>
    <name evidence="1" type="ORF">BDY19DRAFT_988740</name>
</gene>
<accession>A0ACB8ULE7</accession>
<keyword evidence="2" id="KW-1185">Reference proteome</keyword>
<organism evidence="1 2">
    <name type="scientific">Irpex rosettiformis</name>
    <dbReference type="NCBI Taxonomy" id="378272"/>
    <lineage>
        <taxon>Eukaryota</taxon>
        <taxon>Fungi</taxon>
        <taxon>Dikarya</taxon>
        <taxon>Basidiomycota</taxon>
        <taxon>Agaricomycotina</taxon>
        <taxon>Agaricomycetes</taxon>
        <taxon>Polyporales</taxon>
        <taxon>Irpicaceae</taxon>
        <taxon>Irpex</taxon>
    </lineage>
</organism>